<name>A0A8J3D930_9BACT</name>
<evidence type="ECO:0000313" key="3">
    <source>
        <dbReference type="Proteomes" id="UP000642829"/>
    </source>
</evidence>
<dbReference type="InterPro" id="IPR029044">
    <property type="entry name" value="Nucleotide-diphossugar_trans"/>
</dbReference>
<keyword evidence="2" id="KW-0808">Transferase</keyword>
<evidence type="ECO:0000313" key="2">
    <source>
        <dbReference type="EMBL" id="GHB92049.1"/>
    </source>
</evidence>
<dbReference type="GO" id="GO:0016740">
    <property type="term" value="F:transferase activity"/>
    <property type="evidence" value="ECO:0007669"/>
    <property type="project" value="UniProtKB-KW"/>
</dbReference>
<evidence type="ECO:0000259" key="1">
    <source>
        <dbReference type="Pfam" id="PF00535"/>
    </source>
</evidence>
<feature type="domain" description="Glycosyltransferase 2-like" evidence="1">
    <location>
        <begin position="11"/>
        <end position="124"/>
    </location>
</feature>
<dbReference type="Pfam" id="PF00535">
    <property type="entry name" value="Glycos_transf_2"/>
    <property type="match status" value="1"/>
</dbReference>
<dbReference type="AlphaFoldDB" id="A0A8J3D930"/>
<proteinExistence type="predicted"/>
<comment type="caution">
    <text evidence="2">The sequence shown here is derived from an EMBL/GenBank/DDBJ whole genome shotgun (WGS) entry which is preliminary data.</text>
</comment>
<reference evidence="2" key="2">
    <citation type="submission" date="2020-09" db="EMBL/GenBank/DDBJ databases">
        <authorList>
            <person name="Sun Q."/>
            <person name="Kim S."/>
        </authorList>
    </citation>
    <scope>NUCLEOTIDE SEQUENCE</scope>
    <source>
        <strain evidence="2">KCTC 12870</strain>
    </source>
</reference>
<dbReference type="SUPFAM" id="SSF53448">
    <property type="entry name" value="Nucleotide-diphospho-sugar transferases"/>
    <property type="match status" value="1"/>
</dbReference>
<dbReference type="RefSeq" id="WP_189511305.1">
    <property type="nucleotide sequence ID" value="NZ_BMXG01000002.1"/>
</dbReference>
<protein>
    <submittedName>
        <fullName evidence="2">Glycosyl transferase</fullName>
    </submittedName>
</protein>
<dbReference type="InterPro" id="IPR001173">
    <property type="entry name" value="Glyco_trans_2-like"/>
</dbReference>
<dbReference type="Gene3D" id="3.90.550.10">
    <property type="entry name" value="Spore Coat Polysaccharide Biosynthesis Protein SpsA, Chain A"/>
    <property type="match status" value="1"/>
</dbReference>
<gene>
    <name evidence="2" type="ORF">GCM10007047_03800</name>
</gene>
<reference evidence="2" key="1">
    <citation type="journal article" date="2014" name="Int. J. Syst. Evol. Microbiol.">
        <title>Complete genome sequence of Corynebacterium casei LMG S-19264T (=DSM 44701T), isolated from a smear-ripened cheese.</title>
        <authorList>
            <consortium name="US DOE Joint Genome Institute (JGI-PGF)"/>
            <person name="Walter F."/>
            <person name="Albersmeier A."/>
            <person name="Kalinowski J."/>
            <person name="Ruckert C."/>
        </authorList>
    </citation>
    <scope>NUCLEOTIDE SEQUENCE</scope>
    <source>
        <strain evidence="2">KCTC 12870</strain>
    </source>
</reference>
<sequence length="318" mass="36119">MMSDSSQLAPVVLFVYARPDHTRQTLEALAKNRLADQTQLYVYSDASKNESTASAVAQVRQLIRSQQWCGQVEIIEAGINLGLAESIKRGVSEVVNRHGRVIVLEDDLVTSPGFLEYMNTALFAYESTPAVRHINAYCHATPYESLLPETFFTRYMQCWGWGTWEDSWERARWDVDKLIADINASEKMHKQFNLGGCNGFSNQLLENQCCRIKTWAIFWAASIFLQDGLCLSPRRSLVRNIGVDGTGENFTQDVSSSMAINLTDSICVRKRKAKISRLGEFSLQQSLRWGSTSTWANHLKGNLGRWKHRLWKKMGLLQ</sequence>
<accession>A0A8J3D930</accession>
<organism evidence="2 3">
    <name type="scientific">Cerasicoccus arenae</name>
    <dbReference type="NCBI Taxonomy" id="424488"/>
    <lineage>
        <taxon>Bacteria</taxon>
        <taxon>Pseudomonadati</taxon>
        <taxon>Verrucomicrobiota</taxon>
        <taxon>Opitutia</taxon>
        <taxon>Puniceicoccales</taxon>
        <taxon>Cerasicoccaceae</taxon>
        <taxon>Cerasicoccus</taxon>
    </lineage>
</organism>
<keyword evidence="3" id="KW-1185">Reference proteome</keyword>
<dbReference type="EMBL" id="BMXG01000002">
    <property type="protein sequence ID" value="GHB92049.1"/>
    <property type="molecule type" value="Genomic_DNA"/>
</dbReference>
<dbReference type="Proteomes" id="UP000642829">
    <property type="component" value="Unassembled WGS sequence"/>
</dbReference>